<evidence type="ECO:0000313" key="2">
    <source>
        <dbReference type="Proteomes" id="UP000676336"/>
    </source>
</evidence>
<proteinExistence type="predicted"/>
<name>A0A8S3CB77_9BILA</name>
<dbReference type="Pfam" id="PF00023">
    <property type="entry name" value="Ank"/>
    <property type="match status" value="1"/>
</dbReference>
<dbReference type="SUPFAM" id="SSF140860">
    <property type="entry name" value="Pseudo ankyrin repeat-like"/>
    <property type="match status" value="1"/>
</dbReference>
<dbReference type="AlphaFoldDB" id="A0A8S3CB77"/>
<comment type="caution">
    <text evidence="1">The sequence shown here is derived from an EMBL/GenBank/DDBJ whole genome shotgun (WGS) entry which is preliminary data.</text>
</comment>
<dbReference type="Proteomes" id="UP000676336">
    <property type="component" value="Unassembled WGS sequence"/>
</dbReference>
<sequence>MADDHSDVKHLKRCFQDMISITHQTIEQLRPKKSDSESDTLYANTVLNTGVFTFTLNKDDDEEMSLLRTNLESAINKHRPYLSKICQRYLLEFLCQYHYNDQGKKFTDSFTMESLYPFECAVEGALTSIDAFVAAWQGKLTPVKDFIKDYPTFKDKPGLHGTTLLYSAAKNNHLRIVKYLVENAQCSVNAQNLQDLAKALSGVTTAGAGGHYEVNP</sequence>
<gene>
    <name evidence="1" type="ORF">SMN809_LOCUS51545</name>
</gene>
<reference evidence="1" key="1">
    <citation type="submission" date="2021-02" db="EMBL/GenBank/DDBJ databases">
        <authorList>
            <person name="Nowell W R."/>
        </authorList>
    </citation>
    <scope>NUCLEOTIDE SEQUENCE</scope>
</reference>
<evidence type="ECO:0000313" key="1">
    <source>
        <dbReference type="EMBL" id="CAF4896881.1"/>
    </source>
</evidence>
<dbReference type="EMBL" id="CAJOBI010173020">
    <property type="protein sequence ID" value="CAF4896881.1"/>
    <property type="molecule type" value="Genomic_DNA"/>
</dbReference>
<dbReference type="InterPro" id="IPR036770">
    <property type="entry name" value="Ankyrin_rpt-contain_sf"/>
</dbReference>
<dbReference type="InterPro" id="IPR002110">
    <property type="entry name" value="Ankyrin_rpt"/>
</dbReference>
<accession>A0A8S3CB77</accession>
<dbReference type="Gene3D" id="1.25.40.20">
    <property type="entry name" value="Ankyrin repeat-containing domain"/>
    <property type="match status" value="1"/>
</dbReference>
<feature type="non-terminal residue" evidence="1">
    <location>
        <position position="216"/>
    </location>
</feature>
<organism evidence="1 2">
    <name type="scientific">Rotaria magnacalcarata</name>
    <dbReference type="NCBI Taxonomy" id="392030"/>
    <lineage>
        <taxon>Eukaryota</taxon>
        <taxon>Metazoa</taxon>
        <taxon>Spiralia</taxon>
        <taxon>Gnathifera</taxon>
        <taxon>Rotifera</taxon>
        <taxon>Eurotatoria</taxon>
        <taxon>Bdelloidea</taxon>
        <taxon>Philodinida</taxon>
        <taxon>Philodinidae</taxon>
        <taxon>Rotaria</taxon>
    </lineage>
</organism>
<protein>
    <submittedName>
        <fullName evidence="1">Uncharacterized protein</fullName>
    </submittedName>
</protein>